<comment type="caution">
    <text evidence="2">The sequence shown here is derived from an EMBL/GenBank/DDBJ whole genome shotgun (WGS) entry which is preliminary data.</text>
</comment>
<evidence type="ECO:0008006" key="4">
    <source>
        <dbReference type="Google" id="ProtNLM"/>
    </source>
</evidence>
<keyword evidence="3" id="KW-1185">Reference proteome</keyword>
<evidence type="ECO:0000313" key="3">
    <source>
        <dbReference type="Proteomes" id="UP000198211"/>
    </source>
</evidence>
<proteinExistence type="predicted"/>
<feature type="region of interest" description="Disordered" evidence="1">
    <location>
        <begin position="26"/>
        <end position="57"/>
    </location>
</feature>
<evidence type="ECO:0000256" key="1">
    <source>
        <dbReference type="SAM" id="MobiDB-lite"/>
    </source>
</evidence>
<organism evidence="2 3">
    <name type="scientific">Phytophthora megakarya</name>
    <dbReference type="NCBI Taxonomy" id="4795"/>
    <lineage>
        <taxon>Eukaryota</taxon>
        <taxon>Sar</taxon>
        <taxon>Stramenopiles</taxon>
        <taxon>Oomycota</taxon>
        <taxon>Peronosporomycetes</taxon>
        <taxon>Peronosporales</taxon>
        <taxon>Peronosporaceae</taxon>
        <taxon>Phytophthora</taxon>
    </lineage>
</organism>
<reference evidence="3" key="1">
    <citation type="submission" date="2017-03" db="EMBL/GenBank/DDBJ databases">
        <title>Phytopthora megakarya and P. palmivora, two closely related causual agents of cacao black pod achieved similar genome size and gene model numbers by different mechanisms.</title>
        <authorList>
            <person name="Ali S."/>
            <person name="Shao J."/>
            <person name="Larry D.J."/>
            <person name="Kronmiller B."/>
            <person name="Shen D."/>
            <person name="Strem M.D."/>
            <person name="Melnick R.L."/>
            <person name="Guiltinan M.J."/>
            <person name="Tyler B.M."/>
            <person name="Meinhardt L.W."/>
            <person name="Bailey B.A."/>
        </authorList>
    </citation>
    <scope>NUCLEOTIDE SEQUENCE [LARGE SCALE GENOMIC DNA]</scope>
    <source>
        <strain evidence="3">zdho120</strain>
    </source>
</reference>
<protein>
    <recommendedName>
        <fullName evidence="4">RxLR effector protein</fullName>
    </recommendedName>
</protein>
<sequence length="99" mass="10851">MLVCCNGFSQERKKATDLVKFGEERAGGTTGASAATRTGVGGAISTNTVSSRESEMTTVTTYHNNGLGQRFLEWWKRTFGSDTESRSIRLRQPARSEND</sequence>
<dbReference type="Proteomes" id="UP000198211">
    <property type="component" value="Unassembled WGS sequence"/>
</dbReference>
<dbReference type="OrthoDB" id="122142at2759"/>
<dbReference type="AlphaFoldDB" id="A0A225X4T9"/>
<evidence type="ECO:0000313" key="2">
    <source>
        <dbReference type="EMBL" id="OWZ24239.1"/>
    </source>
</evidence>
<accession>A0A225X4T9</accession>
<gene>
    <name evidence="2" type="ORF">PHMEG_000776</name>
</gene>
<name>A0A225X4T9_9STRA</name>
<feature type="compositionally biased region" description="Polar residues" evidence="1">
    <location>
        <begin position="44"/>
        <end position="57"/>
    </location>
</feature>
<dbReference type="EMBL" id="NBNE01000022">
    <property type="protein sequence ID" value="OWZ24239.1"/>
    <property type="molecule type" value="Genomic_DNA"/>
</dbReference>